<dbReference type="SMART" id="SM00409">
    <property type="entry name" value="IG"/>
    <property type="match status" value="6"/>
</dbReference>
<organism evidence="10 11">
    <name type="scientific">Magallana gigas</name>
    <name type="common">Pacific oyster</name>
    <name type="synonym">Crassostrea gigas</name>
    <dbReference type="NCBI Taxonomy" id="29159"/>
    <lineage>
        <taxon>Eukaryota</taxon>
        <taxon>Metazoa</taxon>
        <taxon>Spiralia</taxon>
        <taxon>Lophotrochozoa</taxon>
        <taxon>Mollusca</taxon>
        <taxon>Bivalvia</taxon>
        <taxon>Autobranchia</taxon>
        <taxon>Pteriomorphia</taxon>
        <taxon>Ostreida</taxon>
        <taxon>Ostreoidea</taxon>
        <taxon>Ostreidae</taxon>
        <taxon>Magallana</taxon>
    </lineage>
</organism>
<keyword evidence="7" id="KW-0812">Transmembrane</keyword>
<dbReference type="InterPro" id="IPR007110">
    <property type="entry name" value="Ig-like_dom"/>
</dbReference>
<sequence>MTIPLRCWSSCNPSCEVAWYKDGQLESRGNPVINITRDRRMSGVYQCEASGVEGKVRSAQEHVTIQYPPEIVTINQGNGPFYTKRNGKPLHDITCKADCLPECTYRWNMERYPYIYTRGNSLFASKSLSHSGSYKFQCIASNNIGSSSFRKNSRWITVVVKDGPDNVTIIPSSSEIENETFQLLCSASCYPVCQSYRWYYNGKRWDQGTQYLTFNYLSKDDSGDYWCQVTDYFGTTGSQLYKVDVQYVPKNVTIHYSSRYEHLIEGRDEITLTCNANCNPACSYQFYQNGKLLNYPYTKKAVYRNMSGRYTCSAKNSVVDTYRNSSNFVVINIKYPPEIVTINQGNGPFYTKRNGKPLHDITCKADCLPECTYRWNMERYPYIYTRGNSLFASKSLSHSGSYKFQCIASNNIGSSSFRKNSRWITVVVKDGPDNVTIIPSSSEIENETFQLLCSASCYPVCQSYRWYYNGKRWDQGTQYLTFNYLSKDDSGDYWCQVTDYFGTTGSQLYKVDVQYVPKNVTIHYSSRYEHLIEGRDEITLTCNANCNPACSYQFYQNGKLLNYPYTKKAVYRNMSGRYTCSAKNSVVDTYRNSSNFVVINIKYPPEIVTINQGNGPFYTKRNGKPLHDITCKADCLPECTYRWNMERYPYIYTRGNSLFASKSLSHSGSYKFQCIASNNIGSSSFRKNSRWITVVVKDGPDNVTIIPSSSEIENETFQLLCSASCYPVCQSYRWYYNGKRWDQGTQYLTFNYLSKDDSGDYWCQVTDYFGTTGSQLYKVDVQYVPKNVTIHYSSRYEHLIEGRDEITLTCNANCNPACSYQFYQNGKLLNYPYTKKAVYRNMSGRYTCSAKNSVVDTYRNSSNFVVINIKYKPTITSFVNRKILTAPSQLDLIFSVDGSPSSNVSIFHKTKRLTFLPNVTGQLTFNVSVESCLDQGKYRVEAVNDAGYGDFTFIANVECSPVIVTYSYLSQKGYQVGDSLSYRVDFMSNPEAEVSWTFIDWNNKEPKELEKTLIQNQKVSTMVIIDRLNLSNFGKYELELKNYLGKIKWEFNIQGPPQSPTDLNVDCPRSAIISWRPGFDGGATQDFVIEYSDNSSYWLTHHPQSVVSVDNNFMSAQIHDIRPNIPYSFRIRAKNSFGVAASDTTVNCTWQNNDEMTSFLNNQNALVGIGVFVLLLLIAFAALVALIKLKRRRESNNQDNSLRKQGNNSNEEDNASELVENILYITADDAKEQVQAPVDTPVDTTQNGSDVYAVVEKKPKTDDRDDQPVYTDVCKADQKKKKPAIAAKPSKVKKDERPTVNKDGLIYVDLDLKDTPSTSTEAFVIHGADDRTQYVDIDFTRRADPPRDTDNEKSQNEKEKEKA</sequence>
<dbReference type="EnsemblMetazoa" id="G25499.1">
    <property type="protein sequence ID" value="G25499.1:cds"/>
    <property type="gene ID" value="G25499"/>
</dbReference>
<keyword evidence="4" id="KW-0325">Glycoprotein</keyword>
<dbReference type="GO" id="GO:0005886">
    <property type="term" value="C:plasma membrane"/>
    <property type="evidence" value="ECO:0007669"/>
    <property type="project" value="TreeGrafter"/>
</dbReference>
<protein>
    <recommendedName>
        <fullName evidence="12">Hemicentin-1</fullName>
    </recommendedName>
</protein>
<dbReference type="PANTHER" id="PTHR11640:SF158">
    <property type="entry name" value="V-SET AND IMMUNOGLOBULIN DOMAIN-CONTAINING PROTEIN 10-LIKE 2"/>
    <property type="match status" value="1"/>
</dbReference>
<evidence type="ECO:0000259" key="9">
    <source>
        <dbReference type="PROSITE" id="PS50853"/>
    </source>
</evidence>
<accession>A0A8W8KY84</accession>
<dbReference type="Pfam" id="PF13927">
    <property type="entry name" value="Ig_3"/>
    <property type="match status" value="3"/>
</dbReference>
<keyword evidence="11" id="KW-1185">Reference proteome</keyword>
<feature type="region of interest" description="Disordered" evidence="6">
    <location>
        <begin position="1336"/>
        <end position="1363"/>
    </location>
</feature>
<evidence type="ECO:0000256" key="7">
    <source>
        <dbReference type="SAM" id="Phobius"/>
    </source>
</evidence>
<dbReference type="CDD" id="cd00063">
    <property type="entry name" value="FN3"/>
    <property type="match status" value="1"/>
</dbReference>
<feature type="transmembrane region" description="Helical" evidence="7">
    <location>
        <begin position="1165"/>
        <end position="1187"/>
    </location>
</feature>
<dbReference type="PROSITE" id="PS50853">
    <property type="entry name" value="FN3"/>
    <property type="match status" value="1"/>
</dbReference>
<evidence type="ECO:0000256" key="4">
    <source>
        <dbReference type="ARBA" id="ARBA00023180"/>
    </source>
</evidence>
<evidence type="ECO:0000256" key="3">
    <source>
        <dbReference type="ARBA" id="ARBA00023157"/>
    </source>
</evidence>
<evidence type="ECO:0008006" key="12">
    <source>
        <dbReference type="Google" id="ProtNLM"/>
    </source>
</evidence>
<feature type="domain" description="Ig-like" evidence="8">
    <location>
        <begin position="605"/>
        <end position="693"/>
    </location>
</feature>
<dbReference type="InterPro" id="IPR036179">
    <property type="entry name" value="Ig-like_dom_sf"/>
</dbReference>
<feature type="domain" description="Ig-like" evidence="8">
    <location>
        <begin position="700"/>
        <end position="782"/>
    </location>
</feature>
<dbReference type="PANTHER" id="PTHR11640">
    <property type="entry name" value="NEPHRIN"/>
    <property type="match status" value="1"/>
</dbReference>
<name>A0A8W8KY84_MAGGI</name>
<dbReference type="GO" id="GO:0050839">
    <property type="term" value="F:cell adhesion molecule binding"/>
    <property type="evidence" value="ECO:0007669"/>
    <property type="project" value="TreeGrafter"/>
</dbReference>
<dbReference type="InterPro" id="IPR003961">
    <property type="entry name" value="FN3_dom"/>
</dbReference>
<dbReference type="InterPro" id="IPR036116">
    <property type="entry name" value="FN3_sf"/>
</dbReference>
<evidence type="ECO:0000259" key="8">
    <source>
        <dbReference type="PROSITE" id="PS50835"/>
    </source>
</evidence>
<comment type="subcellular location">
    <subcellularLocation>
        <location evidence="1">Membrane</location>
        <topology evidence="1">Single-pass type I membrane protein</topology>
    </subcellularLocation>
</comment>
<dbReference type="InterPro" id="IPR003598">
    <property type="entry name" value="Ig_sub2"/>
</dbReference>
<feature type="domain" description="Ig-like" evidence="8">
    <location>
        <begin position="1"/>
        <end position="64"/>
    </location>
</feature>
<dbReference type="InterPro" id="IPR013783">
    <property type="entry name" value="Ig-like_fold"/>
</dbReference>
<feature type="domain" description="Ig-like" evidence="8">
    <location>
        <begin position="785"/>
        <end position="862"/>
    </location>
</feature>
<evidence type="ECO:0000256" key="2">
    <source>
        <dbReference type="ARBA" id="ARBA00023136"/>
    </source>
</evidence>
<dbReference type="Proteomes" id="UP000005408">
    <property type="component" value="Unassembled WGS sequence"/>
</dbReference>
<feature type="compositionally biased region" description="Polar residues" evidence="6">
    <location>
        <begin position="1197"/>
        <end position="1209"/>
    </location>
</feature>
<dbReference type="CDD" id="cd00096">
    <property type="entry name" value="Ig"/>
    <property type="match status" value="3"/>
</dbReference>
<dbReference type="Gene3D" id="2.60.40.10">
    <property type="entry name" value="Immunoglobulins"/>
    <property type="match status" value="12"/>
</dbReference>
<keyword evidence="2 7" id="KW-0472">Membrane</keyword>
<evidence type="ECO:0000313" key="10">
    <source>
        <dbReference type="EnsemblMetazoa" id="G25499.1:cds"/>
    </source>
</evidence>
<proteinExistence type="predicted"/>
<dbReference type="Pfam" id="PF13895">
    <property type="entry name" value="Ig_2"/>
    <property type="match status" value="3"/>
</dbReference>
<feature type="domain" description="Ig-like" evidence="8">
    <location>
        <begin position="69"/>
        <end position="157"/>
    </location>
</feature>
<keyword evidence="5" id="KW-0393">Immunoglobulin domain</keyword>
<feature type="domain" description="Ig-like" evidence="8">
    <location>
        <begin position="337"/>
        <end position="425"/>
    </location>
</feature>
<feature type="domain" description="Ig-like" evidence="8">
    <location>
        <begin position="164"/>
        <end position="246"/>
    </location>
</feature>
<dbReference type="SMART" id="SM00060">
    <property type="entry name" value="FN3"/>
    <property type="match status" value="1"/>
</dbReference>
<keyword evidence="7" id="KW-1133">Transmembrane helix</keyword>
<dbReference type="SUPFAM" id="SSF49265">
    <property type="entry name" value="Fibronectin type III"/>
    <property type="match status" value="1"/>
</dbReference>
<reference evidence="10" key="1">
    <citation type="submission" date="2022-08" db="UniProtKB">
        <authorList>
            <consortium name="EnsemblMetazoa"/>
        </authorList>
    </citation>
    <scope>IDENTIFICATION</scope>
    <source>
        <strain evidence="10">05x7-T-G4-1.051#20</strain>
    </source>
</reference>
<feature type="domain" description="Ig-like" evidence="8">
    <location>
        <begin position="249"/>
        <end position="326"/>
    </location>
</feature>
<evidence type="ECO:0000256" key="5">
    <source>
        <dbReference type="ARBA" id="ARBA00023319"/>
    </source>
</evidence>
<dbReference type="PROSITE" id="PS50835">
    <property type="entry name" value="IG_LIKE"/>
    <property type="match status" value="10"/>
</dbReference>
<feature type="domain" description="Ig-like" evidence="8">
    <location>
        <begin position="432"/>
        <end position="514"/>
    </location>
</feature>
<dbReference type="GO" id="GO:0098609">
    <property type="term" value="P:cell-cell adhesion"/>
    <property type="evidence" value="ECO:0007669"/>
    <property type="project" value="TreeGrafter"/>
</dbReference>
<dbReference type="GO" id="GO:0005911">
    <property type="term" value="C:cell-cell junction"/>
    <property type="evidence" value="ECO:0007669"/>
    <property type="project" value="TreeGrafter"/>
</dbReference>
<keyword evidence="3" id="KW-1015">Disulfide bond</keyword>
<evidence type="ECO:0000256" key="6">
    <source>
        <dbReference type="SAM" id="MobiDB-lite"/>
    </source>
</evidence>
<feature type="domain" description="Ig-like" evidence="8">
    <location>
        <begin position="517"/>
        <end position="594"/>
    </location>
</feature>
<feature type="region of interest" description="Disordered" evidence="6">
    <location>
        <begin position="1194"/>
        <end position="1213"/>
    </location>
</feature>
<evidence type="ECO:0000313" key="11">
    <source>
        <dbReference type="Proteomes" id="UP000005408"/>
    </source>
</evidence>
<evidence type="ECO:0000256" key="1">
    <source>
        <dbReference type="ARBA" id="ARBA00004479"/>
    </source>
</evidence>
<dbReference type="InterPro" id="IPR051275">
    <property type="entry name" value="Cell_adhesion_signaling"/>
</dbReference>
<dbReference type="SMART" id="SM00408">
    <property type="entry name" value="IGc2"/>
    <property type="match status" value="7"/>
</dbReference>
<dbReference type="InterPro" id="IPR003599">
    <property type="entry name" value="Ig_sub"/>
</dbReference>
<dbReference type="SUPFAM" id="SSF48726">
    <property type="entry name" value="Immunoglobulin"/>
    <property type="match status" value="8"/>
</dbReference>
<feature type="domain" description="Fibronectin type-III" evidence="9">
    <location>
        <begin position="1056"/>
        <end position="1152"/>
    </location>
</feature>